<sequence>MHSSSVIYFVRQVKKSSVVPRRVGKISPSASIGNKSMIFYTTKPLKLHMMSPIYISRVDMERIAEKCLGSMYSIQQIVCNKIKVNTT</sequence>
<name>A0A0V0GL61_SOLCH</name>
<organism evidence="1">
    <name type="scientific">Solanum chacoense</name>
    <name type="common">Chaco potato</name>
    <dbReference type="NCBI Taxonomy" id="4108"/>
    <lineage>
        <taxon>Eukaryota</taxon>
        <taxon>Viridiplantae</taxon>
        <taxon>Streptophyta</taxon>
        <taxon>Embryophyta</taxon>
        <taxon>Tracheophyta</taxon>
        <taxon>Spermatophyta</taxon>
        <taxon>Magnoliopsida</taxon>
        <taxon>eudicotyledons</taxon>
        <taxon>Gunneridae</taxon>
        <taxon>Pentapetalae</taxon>
        <taxon>asterids</taxon>
        <taxon>lamiids</taxon>
        <taxon>Solanales</taxon>
        <taxon>Solanaceae</taxon>
        <taxon>Solanoideae</taxon>
        <taxon>Solaneae</taxon>
        <taxon>Solanum</taxon>
    </lineage>
</organism>
<dbReference type="AlphaFoldDB" id="A0A0V0GL61"/>
<evidence type="ECO:0000313" key="1">
    <source>
        <dbReference type="EMBL" id="JAP08994.1"/>
    </source>
</evidence>
<reference evidence="1" key="1">
    <citation type="submission" date="2015-12" db="EMBL/GenBank/DDBJ databases">
        <title>Gene expression during late stages of embryo sac development: a critical building block for successful pollen-pistil interactions.</title>
        <authorList>
            <person name="Liu Y."/>
            <person name="Joly V."/>
            <person name="Sabar M."/>
            <person name="Matton D.P."/>
        </authorList>
    </citation>
    <scope>NUCLEOTIDE SEQUENCE</scope>
</reference>
<protein>
    <submittedName>
        <fullName evidence="1">Putative ovule protein</fullName>
    </submittedName>
</protein>
<accession>A0A0V0GL61</accession>
<dbReference type="EMBL" id="GEDG01035875">
    <property type="protein sequence ID" value="JAP08994.1"/>
    <property type="molecule type" value="Transcribed_RNA"/>
</dbReference>
<proteinExistence type="predicted"/>